<organism evidence="3 4">
    <name type="scientific">Peronospora farinosa</name>
    <dbReference type="NCBI Taxonomy" id="134698"/>
    <lineage>
        <taxon>Eukaryota</taxon>
        <taxon>Sar</taxon>
        <taxon>Stramenopiles</taxon>
        <taxon>Oomycota</taxon>
        <taxon>Peronosporomycetes</taxon>
        <taxon>Peronosporales</taxon>
        <taxon>Peronosporaceae</taxon>
        <taxon>Peronospora</taxon>
    </lineage>
</organism>
<feature type="coiled-coil region" evidence="1">
    <location>
        <begin position="653"/>
        <end position="680"/>
    </location>
</feature>
<evidence type="ECO:0000256" key="1">
    <source>
        <dbReference type="SAM" id="Coils"/>
    </source>
</evidence>
<dbReference type="EMBL" id="CAKLBC010001257">
    <property type="protein sequence ID" value="CAH0490454.1"/>
    <property type="molecule type" value="Genomic_DNA"/>
</dbReference>
<sequence length="1302" mass="142061">MASLGPNDVTMASDMEEQYQEQQEGDGETMKTAEENASVESTTTTVEEITTFEETPTITTVEEPQISEVFVSTDSISAVAMEEIAETIAARDSVNVDMDYSVAATLGSSMDGESVRTEDFAEEEVFIEEECSKNAEVDFTELAELAELAAADEAIEAAKTQYSSDKGTETTEDLKQVYATKKIQDIKEISAETEVEMGISVEPALEGLVDVDNVLSLGDMCNSSNVDGMETTDALTRNETLKSAEVANNLERDSTLHRDVSADAASPNLVAQETFVVVTTKSESTDAVDPVLEEAAQEVVITDTKAAAEGIECVTAVATDTTTDSCEAETSEIILTDLSSEPSNGFHAPADSPESASRIPETATTESESTDAVDPVIEEVAQEVVITDTKAAAEGIECVTAVAIDTTTDSCEAETSEAILTDLSSEPSNGFHAPANSPELALSIPNTAAVEPVHEADISEKVPPKRFSSMLTRFAEKITLKTGPHRTDSAAKLELNSPAPVENIVHHLEEHESVSPQTHRTPSAAKLDLSGSSPVKNVVDRFEAHQNENNALDSLKIRTKRDFFSEKGRSISVSHEKEKYNTQTAQRAKKEAEAKEQLKSPAKKHSPVHRKSSAMSSVRNMASRFEKKADQSLDNLSFRTVRSFFPTEKSIHVGAEKMKYEALEKENQSAKEAEENFVKHGYHEQRTSSDVATILTDKKEPAAEKFGGEDAVAQVTPSTDDMPSTPTKSNETATLKADRTPEPYPRRHTVSTKSDSPNVRGIAYRFETKRANSVVSTPVRTIDTFIVPKSEASVCVSAETAKFETPEKQVRSGKRTIDDFLVPESEASVRVSAEKEKFEKPVKQVKATVRTIDTFIVPDNEASVRVSAEKAKFETPEKLVKAPVRTIDTFIVPDSESSVCVSAEKAKFESPEQQMQLTGPVVRTIDTFIVPESEVSVHVAAEKAKLEALEKQKQCELEAQAAIKKQKLERSMLLASEKAKLEEASQISEEVKTVEDVAMAHEAEEVEVVGETKVAKTTKVTTEAEAVKEIEAIKEPVVVETEAAKVAEVALETKLVPETTVAMQIVAAKTEEIRERDVTADSTNNEEAEVGWEFGVGKNEETDVVEATAVAEQTEVAAGTKKANESEEIDESEGATKRTDEVEEKTAKEVMEMTMVTDVKESEVITSIKEANVTKEVVEIVQENKEAEVDEVFEEIEEVTETEEVSDCGVVKTVEEVLNETTNEEQEMHNWANFSIPAVEVTVERQTFGDNVSTTQHVHWLSLPMSVNPALARLHTVLRDHNPLTAYALYPSNPPTPTSRNK</sequence>
<feature type="region of interest" description="Disordered" evidence="2">
    <location>
        <begin position="338"/>
        <end position="375"/>
    </location>
</feature>
<feature type="compositionally biased region" description="Low complexity" evidence="2">
    <location>
        <begin position="35"/>
        <end position="46"/>
    </location>
</feature>
<keyword evidence="4" id="KW-1185">Reference proteome</keyword>
<accession>A0ABN8CBA4</accession>
<feature type="compositionally biased region" description="Basic residues" evidence="2">
    <location>
        <begin position="601"/>
        <end position="612"/>
    </location>
</feature>
<proteinExistence type="predicted"/>
<evidence type="ECO:0000313" key="3">
    <source>
        <dbReference type="EMBL" id="CAH0490454.1"/>
    </source>
</evidence>
<feature type="coiled-coil region" evidence="1">
    <location>
        <begin position="939"/>
        <end position="966"/>
    </location>
</feature>
<feature type="region of interest" description="Disordered" evidence="2">
    <location>
        <begin position="574"/>
        <end position="618"/>
    </location>
</feature>
<feature type="compositionally biased region" description="Basic and acidic residues" evidence="2">
    <location>
        <begin position="588"/>
        <end position="598"/>
    </location>
</feature>
<dbReference type="Proteomes" id="UP001157938">
    <property type="component" value="Unassembled WGS sequence"/>
</dbReference>
<evidence type="ECO:0000313" key="4">
    <source>
        <dbReference type="Proteomes" id="UP001157938"/>
    </source>
</evidence>
<protein>
    <submittedName>
        <fullName evidence="3">Uncharacterized protein</fullName>
    </submittedName>
</protein>
<comment type="caution">
    <text evidence="3">The sequence shown here is derived from an EMBL/GenBank/DDBJ whole genome shotgun (WGS) entry which is preliminary data.</text>
</comment>
<feature type="region of interest" description="Disordered" evidence="2">
    <location>
        <begin position="714"/>
        <end position="756"/>
    </location>
</feature>
<feature type="region of interest" description="Disordered" evidence="2">
    <location>
        <begin position="1116"/>
        <end position="1141"/>
    </location>
</feature>
<feature type="compositionally biased region" description="Basic and acidic residues" evidence="2">
    <location>
        <begin position="736"/>
        <end position="745"/>
    </location>
</feature>
<gene>
    <name evidence="3" type="ORF">PFR001_LOCUS5780</name>
</gene>
<feature type="region of interest" description="Disordered" evidence="2">
    <location>
        <begin position="1"/>
        <end position="46"/>
    </location>
</feature>
<name>A0ABN8CBA4_9STRA</name>
<feature type="compositionally biased region" description="Low complexity" evidence="2">
    <location>
        <begin position="716"/>
        <end position="727"/>
    </location>
</feature>
<keyword evidence="1" id="KW-0175">Coiled coil</keyword>
<reference evidence="3 4" key="1">
    <citation type="submission" date="2021-11" db="EMBL/GenBank/DDBJ databases">
        <authorList>
            <person name="Islam A."/>
            <person name="Islam S."/>
            <person name="Flora M.S."/>
            <person name="Rahman M."/>
            <person name="Ziaur R.M."/>
            <person name="Epstein J.H."/>
            <person name="Hassan M."/>
            <person name="Klassen M."/>
            <person name="Woodard K."/>
            <person name="Webb A."/>
            <person name="Webby R.J."/>
            <person name="El Zowalaty M.E."/>
        </authorList>
    </citation>
    <scope>NUCLEOTIDE SEQUENCE [LARGE SCALE GENOMIC DNA]</scope>
    <source>
        <strain evidence="3">Pf1</strain>
    </source>
</reference>
<feature type="compositionally biased region" description="Acidic residues" evidence="2">
    <location>
        <begin position="14"/>
        <end position="27"/>
    </location>
</feature>
<feature type="region of interest" description="Disordered" evidence="2">
    <location>
        <begin position="512"/>
        <end position="532"/>
    </location>
</feature>
<evidence type="ECO:0000256" key="2">
    <source>
        <dbReference type="SAM" id="MobiDB-lite"/>
    </source>
</evidence>